<evidence type="ECO:0000256" key="8">
    <source>
        <dbReference type="SAM" id="Phobius"/>
    </source>
</evidence>
<dbReference type="GO" id="GO:0005886">
    <property type="term" value="C:plasma membrane"/>
    <property type="evidence" value="ECO:0007669"/>
    <property type="project" value="UniProtKB-SubCell"/>
</dbReference>
<evidence type="ECO:0000256" key="5">
    <source>
        <dbReference type="ARBA" id="ARBA00022692"/>
    </source>
</evidence>
<proteinExistence type="inferred from homology"/>
<keyword evidence="6 8" id="KW-1133">Transmembrane helix</keyword>
<dbReference type="Pfam" id="PF01554">
    <property type="entry name" value="MatE"/>
    <property type="match status" value="1"/>
</dbReference>
<gene>
    <name evidence="9" type="ORF">TRFO_36689</name>
</gene>
<comment type="subcellular location">
    <subcellularLocation>
        <location evidence="1">Cell membrane</location>
        <topology evidence="1">Multi-pass membrane protein</topology>
    </subcellularLocation>
</comment>
<feature type="transmembrane region" description="Helical" evidence="8">
    <location>
        <begin position="20"/>
        <end position="38"/>
    </location>
</feature>
<dbReference type="OrthoDB" id="10555764at2759"/>
<feature type="transmembrane region" description="Helical" evidence="8">
    <location>
        <begin position="200"/>
        <end position="222"/>
    </location>
</feature>
<evidence type="ECO:0008006" key="11">
    <source>
        <dbReference type="Google" id="ProtNLM"/>
    </source>
</evidence>
<dbReference type="PANTHER" id="PTHR43549">
    <property type="entry name" value="MULTIDRUG RESISTANCE PROTEIN YPNP-RELATED"/>
    <property type="match status" value="1"/>
</dbReference>
<evidence type="ECO:0000256" key="6">
    <source>
        <dbReference type="ARBA" id="ARBA00022989"/>
    </source>
</evidence>
<evidence type="ECO:0000313" key="9">
    <source>
        <dbReference type="EMBL" id="OHS97160.1"/>
    </source>
</evidence>
<keyword evidence="5 8" id="KW-0812">Transmembrane</keyword>
<dbReference type="VEuPathDB" id="TrichDB:TRFO_36689"/>
<accession>A0A1J4JDI4</accession>
<keyword evidence="7 8" id="KW-0472">Membrane</keyword>
<dbReference type="GO" id="GO:0042910">
    <property type="term" value="F:xenobiotic transmembrane transporter activity"/>
    <property type="evidence" value="ECO:0007669"/>
    <property type="project" value="InterPro"/>
</dbReference>
<evidence type="ECO:0000256" key="1">
    <source>
        <dbReference type="ARBA" id="ARBA00004651"/>
    </source>
</evidence>
<evidence type="ECO:0000256" key="2">
    <source>
        <dbReference type="ARBA" id="ARBA00010199"/>
    </source>
</evidence>
<dbReference type="InterPro" id="IPR052031">
    <property type="entry name" value="Membrane_Transporter-Flippase"/>
</dbReference>
<evidence type="ECO:0000256" key="4">
    <source>
        <dbReference type="ARBA" id="ARBA00022475"/>
    </source>
</evidence>
<reference evidence="9" key="1">
    <citation type="submission" date="2016-10" db="EMBL/GenBank/DDBJ databases">
        <authorList>
            <person name="Benchimol M."/>
            <person name="Almeida L.G."/>
            <person name="Vasconcelos A.T."/>
            <person name="Perreira-Neves A."/>
            <person name="Rosa I.A."/>
            <person name="Tasca T."/>
            <person name="Bogo M.R."/>
            <person name="de Souza W."/>
        </authorList>
    </citation>
    <scope>NUCLEOTIDE SEQUENCE [LARGE SCALE GENOMIC DNA]</scope>
    <source>
        <strain evidence="9">K</strain>
    </source>
</reference>
<dbReference type="InterPro" id="IPR002528">
    <property type="entry name" value="MATE_fam"/>
</dbReference>
<keyword evidence="10" id="KW-1185">Reference proteome</keyword>
<comment type="similarity">
    <text evidence="2">Belongs to the multi antimicrobial extrusion (MATE) (TC 2.A.66.1) family.</text>
</comment>
<feature type="transmembrane region" description="Helical" evidence="8">
    <location>
        <begin position="166"/>
        <end position="188"/>
    </location>
</feature>
<dbReference type="GO" id="GO:0015297">
    <property type="term" value="F:antiporter activity"/>
    <property type="evidence" value="ECO:0007669"/>
    <property type="project" value="InterPro"/>
</dbReference>
<dbReference type="EMBL" id="MLAK01001133">
    <property type="protein sequence ID" value="OHS97160.1"/>
    <property type="molecule type" value="Genomic_DNA"/>
</dbReference>
<keyword evidence="3" id="KW-0813">Transport</keyword>
<evidence type="ECO:0000256" key="7">
    <source>
        <dbReference type="ARBA" id="ARBA00023136"/>
    </source>
</evidence>
<organism evidence="9 10">
    <name type="scientific">Tritrichomonas foetus</name>
    <dbReference type="NCBI Taxonomy" id="1144522"/>
    <lineage>
        <taxon>Eukaryota</taxon>
        <taxon>Metamonada</taxon>
        <taxon>Parabasalia</taxon>
        <taxon>Tritrichomonadida</taxon>
        <taxon>Tritrichomonadidae</taxon>
        <taxon>Tritrichomonas</taxon>
    </lineage>
</organism>
<dbReference type="GeneID" id="94845679"/>
<dbReference type="Proteomes" id="UP000179807">
    <property type="component" value="Unassembled WGS sequence"/>
</dbReference>
<sequence>MIFGRFSKETPKSFLLACPFIIYFISFALPPILILQSLTSIDPDHSREIGGVFAVFAQLMSISAALAGVIGQGLLSAGTHAFGSNNIKRLIHLFLWSLLIELVLGTLFSLSIVFFKKPIAKLFISDESEVEFAIKMIPIPFYSSVIQNITTVCMSFLIIIGKPLFAVVQVSTNVILLCSGCKILAHFLKNDPIKVMHVYNLADLSMLVVTALLMIIPIKFIVAKSKDTLTTHQDNLTKVLIEDSLA</sequence>
<feature type="transmembrane region" description="Helical" evidence="8">
    <location>
        <begin position="50"/>
        <end position="70"/>
    </location>
</feature>
<comment type="caution">
    <text evidence="9">The sequence shown here is derived from an EMBL/GenBank/DDBJ whole genome shotgun (WGS) entry which is preliminary data.</text>
</comment>
<protein>
    <recommendedName>
        <fullName evidence="11">MatE family protein</fullName>
    </recommendedName>
</protein>
<dbReference type="AlphaFoldDB" id="A0A1J4JDI4"/>
<feature type="transmembrane region" description="Helical" evidence="8">
    <location>
        <begin position="136"/>
        <end position="160"/>
    </location>
</feature>
<feature type="transmembrane region" description="Helical" evidence="8">
    <location>
        <begin position="90"/>
        <end position="115"/>
    </location>
</feature>
<evidence type="ECO:0000256" key="3">
    <source>
        <dbReference type="ARBA" id="ARBA00022448"/>
    </source>
</evidence>
<dbReference type="PANTHER" id="PTHR43549:SF2">
    <property type="entry name" value="MULTIDRUG RESISTANCE PROTEIN NORM-RELATED"/>
    <property type="match status" value="1"/>
</dbReference>
<name>A0A1J4JDI4_9EUKA</name>
<keyword evidence="4" id="KW-1003">Cell membrane</keyword>
<dbReference type="RefSeq" id="XP_068350297.1">
    <property type="nucleotide sequence ID" value="XM_068510975.1"/>
</dbReference>
<evidence type="ECO:0000313" key="10">
    <source>
        <dbReference type="Proteomes" id="UP000179807"/>
    </source>
</evidence>